<evidence type="ECO:0000256" key="3">
    <source>
        <dbReference type="ARBA" id="ARBA00012099"/>
    </source>
</evidence>
<dbReference type="VEuPathDB" id="VectorBase:GPAI020983"/>
<name>A0A1A9ZPH6_GLOPL</name>
<dbReference type="GO" id="GO:0004370">
    <property type="term" value="F:glycerol kinase activity"/>
    <property type="evidence" value="ECO:0007669"/>
    <property type="project" value="UniProtKB-EC"/>
</dbReference>
<keyword evidence="8" id="KW-0067">ATP-binding</keyword>
<dbReference type="UniPathway" id="UPA00618">
    <property type="reaction ID" value="UER00672"/>
</dbReference>
<evidence type="ECO:0000313" key="13">
    <source>
        <dbReference type="EnsemblMetazoa" id="GPAI020983-PA"/>
    </source>
</evidence>
<dbReference type="FunFam" id="3.30.420.40:FF:000108">
    <property type="entry name" value="Glycerol kinase, glycosomal"/>
    <property type="match status" value="1"/>
</dbReference>
<dbReference type="NCBIfam" id="TIGR01311">
    <property type="entry name" value="glycerol_kin"/>
    <property type="match status" value="1"/>
</dbReference>
<dbReference type="GO" id="GO:0005739">
    <property type="term" value="C:mitochondrion"/>
    <property type="evidence" value="ECO:0007669"/>
    <property type="project" value="TreeGrafter"/>
</dbReference>
<evidence type="ECO:0000256" key="6">
    <source>
        <dbReference type="ARBA" id="ARBA00022777"/>
    </source>
</evidence>
<keyword evidence="5" id="KW-0547">Nucleotide-binding</keyword>
<evidence type="ECO:0000256" key="2">
    <source>
        <dbReference type="ARBA" id="ARBA00009156"/>
    </source>
</evidence>
<evidence type="ECO:0000313" key="14">
    <source>
        <dbReference type="Proteomes" id="UP000092445"/>
    </source>
</evidence>
<evidence type="ECO:0000256" key="1">
    <source>
        <dbReference type="ARBA" id="ARBA00005190"/>
    </source>
</evidence>
<evidence type="ECO:0000259" key="12">
    <source>
        <dbReference type="Pfam" id="PF02782"/>
    </source>
</evidence>
<dbReference type="STRING" id="7398.A0A1A9ZPH6"/>
<keyword evidence="7" id="KW-0319">Glycerol metabolism</keyword>
<dbReference type="InterPro" id="IPR042018">
    <property type="entry name" value="GK1-3_metazoan-type"/>
</dbReference>
<dbReference type="PROSITE" id="PS00445">
    <property type="entry name" value="FGGY_KINASES_2"/>
    <property type="match status" value="1"/>
</dbReference>
<dbReference type="EC" id="2.7.1.30" evidence="3"/>
<dbReference type="PANTHER" id="PTHR10196">
    <property type="entry name" value="SUGAR KINASE"/>
    <property type="match status" value="1"/>
</dbReference>
<evidence type="ECO:0000256" key="8">
    <source>
        <dbReference type="ARBA" id="ARBA00022840"/>
    </source>
</evidence>
<dbReference type="GO" id="GO:0006641">
    <property type="term" value="P:triglyceride metabolic process"/>
    <property type="evidence" value="ECO:0007669"/>
    <property type="project" value="TreeGrafter"/>
</dbReference>
<dbReference type="Gene3D" id="3.30.420.40">
    <property type="match status" value="2"/>
</dbReference>
<feature type="domain" description="Carbohydrate kinase FGGY C-terminal" evidence="12">
    <location>
        <begin position="331"/>
        <end position="516"/>
    </location>
</feature>
<comment type="similarity">
    <text evidence="2 10">Belongs to the FGGY kinase family.</text>
</comment>
<accession>A0A1A9ZPH6</accession>
<dbReference type="InterPro" id="IPR018484">
    <property type="entry name" value="FGGY_N"/>
</dbReference>
<sequence length="657" mass="73613">MSSDLQGRKTIIYLFLRFAGIHQQRTMSIFNTSFFSGMAKVGKNVNFVTRDFDPRPSQTRHLVGVIDEGTSTISFSIYTTPEFKEIASHQLSIAMISVKPGWYEQDAMVIINKIYRCVEIAVEMLPSLGYKTEDLVTIGVTNQRETTVMWDAITGKPLYNAIVWNDIRTSTTVDQILANIPGRNLNHFKDKCGLPISPYFPALKIRWLIDNVPAVQKAFKEKRCKAGTIDSWIIWNLTKGGLHITDVTNASRTLLMDIVTLQWDCTLLKAFSIGPDMLPEIRSSSEIYGIVTDERTSLLGIKISGILGNQQASLLGQMCIKPGQAKNSYRSGCFLLCNTGHIPVISRHGLLTTVAYQLGPNNPATYALEGAVAVAGHALEWLEDQVRILPRAEDAEKYASTVPTTGDVYFVPALTGLYAPYWRKYARGLIIGLTQFTNKYHIVRAALESVCFQTRDILEIMYKESEQKINRLHADGQLSKNNLLMQLQADTVGIPVLRSQLFDCTRFGVAMCAAQAHGIDLCRFDPDRKAYSNVFYDTFMPTSTEEERKHRYGKWKRAVEPCVRDYESCTQTAKTETKTSAVILALVFIENRLAQCCDNTFVSQHFLAIPTVLRSRMLGPASSYCISTCGSDCCFSNCFTKTITIVVGFHDAFHVKQ</sequence>
<dbReference type="FunFam" id="3.30.420.40:FF:000086">
    <property type="entry name" value="Glycerol kinase"/>
    <property type="match status" value="1"/>
</dbReference>
<dbReference type="InterPro" id="IPR005999">
    <property type="entry name" value="Glycerol_kin"/>
</dbReference>
<reference evidence="14" key="1">
    <citation type="submission" date="2014-03" db="EMBL/GenBank/DDBJ databases">
        <authorList>
            <person name="Aksoy S."/>
            <person name="Warren W."/>
            <person name="Wilson R.K."/>
        </authorList>
    </citation>
    <scope>NUCLEOTIDE SEQUENCE [LARGE SCALE GENOMIC DNA]</scope>
    <source>
        <strain evidence="14">IAEA</strain>
    </source>
</reference>
<feature type="domain" description="Carbohydrate kinase FGGY N-terminal" evidence="11">
    <location>
        <begin position="63"/>
        <end position="316"/>
    </location>
</feature>
<comment type="pathway">
    <text evidence="1">Polyol metabolism; glycerol degradation via glycerol kinase pathway; sn-glycerol 3-phosphate from glycerol: step 1/1.</text>
</comment>
<dbReference type="AlphaFoldDB" id="A0A1A9ZPH6"/>
<dbReference type="GO" id="GO:0046167">
    <property type="term" value="P:glycerol-3-phosphate biosynthetic process"/>
    <property type="evidence" value="ECO:0007669"/>
    <property type="project" value="TreeGrafter"/>
</dbReference>
<dbReference type="Pfam" id="PF02782">
    <property type="entry name" value="FGGY_C"/>
    <property type="match status" value="1"/>
</dbReference>
<organism evidence="13 14">
    <name type="scientific">Glossina pallidipes</name>
    <name type="common">Tsetse fly</name>
    <dbReference type="NCBI Taxonomy" id="7398"/>
    <lineage>
        <taxon>Eukaryota</taxon>
        <taxon>Metazoa</taxon>
        <taxon>Ecdysozoa</taxon>
        <taxon>Arthropoda</taxon>
        <taxon>Hexapoda</taxon>
        <taxon>Insecta</taxon>
        <taxon>Pterygota</taxon>
        <taxon>Neoptera</taxon>
        <taxon>Endopterygota</taxon>
        <taxon>Diptera</taxon>
        <taxon>Brachycera</taxon>
        <taxon>Muscomorpha</taxon>
        <taxon>Hippoboscoidea</taxon>
        <taxon>Glossinidae</taxon>
        <taxon>Glossina</taxon>
    </lineage>
</organism>
<evidence type="ECO:0000256" key="5">
    <source>
        <dbReference type="ARBA" id="ARBA00022741"/>
    </source>
</evidence>
<protein>
    <recommendedName>
        <fullName evidence="3">glycerol kinase</fullName>
        <ecNumber evidence="3">2.7.1.30</ecNumber>
    </recommendedName>
    <alternativeName>
        <fullName evidence="9">ATP:glycerol 3-phosphotransferase</fullName>
    </alternativeName>
</protein>
<dbReference type="PROSITE" id="PS00933">
    <property type="entry name" value="FGGY_KINASES_1"/>
    <property type="match status" value="1"/>
</dbReference>
<dbReference type="InterPro" id="IPR043129">
    <property type="entry name" value="ATPase_NBD"/>
</dbReference>
<keyword evidence="6 10" id="KW-0418">Kinase</keyword>
<dbReference type="SUPFAM" id="SSF53067">
    <property type="entry name" value="Actin-like ATPase domain"/>
    <property type="match status" value="2"/>
</dbReference>
<evidence type="ECO:0000256" key="4">
    <source>
        <dbReference type="ARBA" id="ARBA00022679"/>
    </source>
</evidence>
<dbReference type="GO" id="GO:0019563">
    <property type="term" value="P:glycerol catabolic process"/>
    <property type="evidence" value="ECO:0007669"/>
    <property type="project" value="UniProtKB-UniPathway"/>
</dbReference>
<keyword evidence="4 10" id="KW-0808">Transferase</keyword>
<dbReference type="CDD" id="cd07792">
    <property type="entry name" value="ASKHA_NBD_FGGY_GK1-3-like"/>
    <property type="match status" value="1"/>
</dbReference>
<evidence type="ECO:0000256" key="9">
    <source>
        <dbReference type="ARBA" id="ARBA00043149"/>
    </source>
</evidence>
<evidence type="ECO:0000256" key="7">
    <source>
        <dbReference type="ARBA" id="ARBA00022798"/>
    </source>
</evidence>
<evidence type="ECO:0000256" key="10">
    <source>
        <dbReference type="RuleBase" id="RU003733"/>
    </source>
</evidence>
<dbReference type="InterPro" id="IPR018483">
    <property type="entry name" value="Carb_kinase_FGGY_CS"/>
</dbReference>
<reference evidence="13" key="2">
    <citation type="submission" date="2020-05" db="UniProtKB">
        <authorList>
            <consortium name="EnsemblMetazoa"/>
        </authorList>
    </citation>
    <scope>IDENTIFICATION</scope>
    <source>
        <strain evidence="13">IAEA</strain>
    </source>
</reference>
<dbReference type="Proteomes" id="UP000092445">
    <property type="component" value="Unassembled WGS sequence"/>
</dbReference>
<dbReference type="PANTHER" id="PTHR10196:SF40">
    <property type="entry name" value="GLYCEROL KINASE"/>
    <property type="match status" value="1"/>
</dbReference>
<keyword evidence="14" id="KW-1185">Reference proteome</keyword>
<dbReference type="Pfam" id="PF00370">
    <property type="entry name" value="FGGY_N"/>
    <property type="match status" value="1"/>
</dbReference>
<dbReference type="InterPro" id="IPR018485">
    <property type="entry name" value="FGGY_C"/>
</dbReference>
<proteinExistence type="inferred from homology"/>
<evidence type="ECO:0000259" key="11">
    <source>
        <dbReference type="Pfam" id="PF00370"/>
    </source>
</evidence>
<dbReference type="GO" id="GO:0005524">
    <property type="term" value="F:ATP binding"/>
    <property type="evidence" value="ECO:0007669"/>
    <property type="project" value="UniProtKB-KW"/>
</dbReference>
<dbReference type="NCBIfam" id="NF000756">
    <property type="entry name" value="PRK00047.1"/>
    <property type="match status" value="1"/>
</dbReference>
<dbReference type="EnsemblMetazoa" id="GPAI020983-RA">
    <property type="protein sequence ID" value="GPAI020983-PA"/>
    <property type="gene ID" value="GPAI020983"/>
</dbReference>